<dbReference type="OrthoDB" id="339325at2759"/>
<dbReference type="GO" id="GO:0004674">
    <property type="term" value="F:protein serine/threonine kinase activity"/>
    <property type="evidence" value="ECO:0007669"/>
    <property type="project" value="UniProtKB-KW"/>
</dbReference>
<evidence type="ECO:0000259" key="8">
    <source>
        <dbReference type="PROSITE" id="PS50011"/>
    </source>
</evidence>
<sequence length="817" mass="90971">MTPSDDDDFVGLDVEGHSWEVNPSDVIMYEPIGRGRFSAVHRGAWRGADVAVKEIEWQLPDTEETLKMFKRELGVMLTLRHPNVVLLVGAHTQSKPLKILLELCSGGCLYDLLHVNREIHLSWAQKAVMMLDIAKGIYFMHSSRPPVIHRDIKSLNLLLEQPVYDEEDPIRVKIGDFGMARLEQQAHAEFTEGAGTYHWMAPEVFKGENYDERCDIYSFGITLYEIITRELPYRDVEMSGMAVAIAVTNGLRPEDTFIPKDAPAAAVSGWKDAPAHATFGKRIRIDDLYGEMLIEWRPEDIYAFEVENDTTVHVFASMKLRGKHMNPFKSRYTEHKDPFKRELREFTFKVASKDGIVRWSKVLTDWTTPQYGATKELLVVINPIGGRRRAKKMFAKVLKPMLEKAHRRYFIVETDHAGHAGEIGRDLDLHKVGAVGAVGGDGLVYELVNGLANRPDAEEVFRTLGVGQLPAGSHNSLAASGGMRQPLTAATAIVNGWMRPIDVMKVTRHLPDGPKVTLAICGLNYGFIAEVNVRSENKRFLGPTRYIFAGAQTVFRGGGDPSQVGHGKGGFTLAYTGMKCRYLRSEIDRRLASPVPQYSRTKSAPIVAPDRARLSHSHTSNPELPPLESPLPRSETKLLRWLQDAGPCGTSCMACSVLHKLTTKFYGNSDEDKMLAPSPIAKEGEEGWVEIDDKKGVAVLSLTNVAVRNTEDRTVWMQNAHLASGYMELVTIPALDRLKFAQLLAKVPDNKHLKDSRVSTERVTSVIFEPTIKRDGSHSDTKYAEFGIDGELIDSSSPLRADLLPGALLLMAPAWGD</sequence>
<dbReference type="SMART" id="SM00046">
    <property type="entry name" value="DAGKc"/>
    <property type="match status" value="1"/>
</dbReference>
<dbReference type="PROSITE" id="PS00108">
    <property type="entry name" value="PROTEIN_KINASE_ST"/>
    <property type="match status" value="1"/>
</dbReference>
<keyword evidence="3 6" id="KW-0547">Nucleotide-binding</keyword>
<keyword evidence="2" id="KW-0808">Transferase</keyword>
<dbReference type="Gene3D" id="3.30.200.20">
    <property type="entry name" value="Phosphorylase Kinase, domain 1"/>
    <property type="match status" value="1"/>
</dbReference>
<dbReference type="Pfam" id="PF00781">
    <property type="entry name" value="DAGK_cat"/>
    <property type="match status" value="1"/>
</dbReference>
<dbReference type="PANTHER" id="PTHR44329">
    <property type="entry name" value="SERINE/THREONINE-PROTEIN KINASE TNNI3K-RELATED"/>
    <property type="match status" value="1"/>
</dbReference>
<dbReference type="PROSITE" id="PS50011">
    <property type="entry name" value="PROTEIN_KINASE_DOM"/>
    <property type="match status" value="1"/>
</dbReference>
<proteinExistence type="predicted"/>
<dbReference type="AlphaFoldDB" id="A0A7J6LCZ2"/>
<dbReference type="EMBL" id="JAAPAO010000559">
    <property type="protein sequence ID" value="KAF4657104.1"/>
    <property type="molecule type" value="Genomic_DNA"/>
</dbReference>
<gene>
    <name evidence="10" type="primary">EDR1_3</name>
    <name evidence="10" type="ORF">FOL47_008586</name>
</gene>
<evidence type="ECO:0000256" key="6">
    <source>
        <dbReference type="PROSITE-ProRule" id="PRU10141"/>
    </source>
</evidence>
<dbReference type="InterPro" id="IPR017441">
    <property type="entry name" value="Protein_kinase_ATP_BS"/>
</dbReference>
<evidence type="ECO:0000256" key="2">
    <source>
        <dbReference type="ARBA" id="ARBA00022679"/>
    </source>
</evidence>
<dbReference type="CDD" id="cd13999">
    <property type="entry name" value="STKc_MAP3K-like"/>
    <property type="match status" value="1"/>
</dbReference>
<keyword evidence="5 6" id="KW-0067">ATP-binding</keyword>
<dbReference type="PROSITE" id="PS00107">
    <property type="entry name" value="PROTEIN_KINASE_ATP"/>
    <property type="match status" value="1"/>
</dbReference>
<dbReference type="InterPro" id="IPR051681">
    <property type="entry name" value="Ser/Thr_Kinases-Pseudokinases"/>
</dbReference>
<evidence type="ECO:0000256" key="3">
    <source>
        <dbReference type="ARBA" id="ARBA00022741"/>
    </source>
</evidence>
<dbReference type="Pfam" id="PF07714">
    <property type="entry name" value="PK_Tyr_Ser-Thr"/>
    <property type="match status" value="1"/>
</dbReference>
<name>A0A7J6LCZ2_PERCH</name>
<evidence type="ECO:0000313" key="10">
    <source>
        <dbReference type="EMBL" id="KAF4657104.1"/>
    </source>
</evidence>
<comment type="caution">
    <text evidence="10">The sequence shown here is derived from an EMBL/GenBank/DDBJ whole genome shotgun (WGS) entry which is preliminary data.</text>
</comment>
<feature type="region of interest" description="Disordered" evidence="7">
    <location>
        <begin position="598"/>
        <end position="630"/>
    </location>
</feature>
<evidence type="ECO:0000313" key="11">
    <source>
        <dbReference type="Proteomes" id="UP000591131"/>
    </source>
</evidence>
<feature type="domain" description="Protein kinase" evidence="8">
    <location>
        <begin position="26"/>
        <end position="316"/>
    </location>
</feature>
<keyword evidence="11" id="KW-1185">Reference proteome</keyword>
<evidence type="ECO:0000256" key="5">
    <source>
        <dbReference type="ARBA" id="ARBA00022840"/>
    </source>
</evidence>
<dbReference type="InterPro" id="IPR011009">
    <property type="entry name" value="Kinase-like_dom_sf"/>
</dbReference>
<dbReference type="InterPro" id="IPR008271">
    <property type="entry name" value="Ser/Thr_kinase_AS"/>
</dbReference>
<dbReference type="GO" id="GO:0005524">
    <property type="term" value="F:ATP binding"/>
    <property type="evidence" value="ECO:0007669"/>
    <property type="project" value="UniProtKB-UniRule"/>
</dbReference>
<dbReference type="InterPro" id="IPR001245">
    <property type="entry name" value="Ser-Thr/Tyr_kinase_cat_dom"/>
</dbReference>
<evidence type="ECO:0000259" key="9">
    <source>
        <dbReference type="PROSITE" id="PS50146"/>
    </source>
</evidence>
<dbReference type="SMART" id="SM00220">
    <property type="entry name" value="S_TKc"/>
    <property type="match status" value="1"/>
</dbReference>
<accession>A0A7J6LCZ2</accession>
<dbReference type="Proteomes" id="UP000591131">
    <property type="component" value="Unassembled WGS sequence"/>
</dbReference>
<dbReference type="FunFam" id="3.30.200.20:FF:000180">
    <property type="entry name" value="serine/threonine-protein kinase STY46-like"/>
    <property type="match status" value="1"/>
</dbReference>
<evidence type="ECO:0000256" key="7">
    <source>
        <dbReference type="SAM" id="MobiDB-lite"/>
    </source>
</evidence>
<keyword evidence="1" id="KW-0723">Serine/threonine-protein kinase</keyword>
<organism evidence="10 11">
    <name type="scientific">Perkinsus chesapeaki</name>
    <name type="common">Clam parasite</name>
    <name type="synonym">Perkinsus andrewsi</name>
    <dbReference type="NCBI Taxonomy" id="330153"/>
    <lineage>
        <taxon>Eukaryota</taxon>
        <taxon>Sar</taxon>
        <taxon>Alveolata</taxon>
        <taxon>Perkinsozoa</taxon>
        <taxon>Perkinsea</taxon>
        <taxon>Perkinsida</taxon>
        <taxon>Perkinsidae</taxon>
        <taxon>Perkinsus</taxon>
    </lineage>
</organism>
<dbReference type="SUPFAM" id="SSF56112">
    <property type="entry name" value="Protein kinase-like (PK-like)"/>
    <property type="match status" value="1"/>
</dbReference>
<dbReference type="Gene3D" id="1.10.510.10">
    <property type="entry name" value="Transferase(Phosphotransferase) domain 1"/>
    <property type="match status" value="1"/>
</dbReference>
<feature type="binding site" evidence="6">
    <location>
        <position position="53"/>
    </location>
    <ligand>
        <name>ATP</name>
        <dbReference type="ChEBI" id="CHEBI:30616"/>
    </ligand>
</feature>
<dbReference type="SUPFAM" id="SSF111331">
    <property type="entry name" value="NAD kinase/diacylglycerol kinase-like"/>
    <property type="match status" value="1"/>
</dbReference>
<dbReference type="InterPro" id="IPR000719">
    <property type="entry name" value="Prot_kinase_dom"/>
</dbReference>
<evidence type="ECO:0000256" key="1">
    <source>
        <dbReference type="ARBA" id="ARBA00022527"/>
    </source>
</evidence>
<dbReference type="Gene3D" id="2.60.200.40">
    <property type="match status" value="1"/>
</dbReference>
<feature type="domain" description="DAGKc" evidence="9">
    <location>
        <begin position="372"/>
        <end position="509"/>
    </location>
</feature>
<evidence type="ECO:0000256" key="4">
    <source>
        <dbReference type="ARBA" id="ARBA00022777"/>
    </source>
</evidence>
<keyword evidence="4 10" id="KW-0418">Kinase</keyword>
<dbReference type="InterPro" id="IPR017438">
    <property type="entry name" value="ATP-NAD_kinase_N"/>
</dbReference>
<dbReference type="InterPro" id="IPR016064">
    <property type="entry name" value="NAD/diacylglycerol_kinase_sf"/>
</dbReference>
<dbReference type="InterPro" id="IPR001206">
    <property type="entry name" value="Diacylglycerol_kinase_cat_dom"/>
</dbReference>
<dbReference type="Gene3D" id="3.40.50.10330">
    <property type="entry name" value="Probable inorganic polyphosphate/atp-NAD kinase, domain 1"/>
    <property type="match status" value="1"/>
</dbReference>
<reference evidence="10 11" key="1">
    <citation type="submission" date="2020-04" db="EMBL/GenBank/DDBJ databases">
        <title>Perkinsus chesapeaki whole genome sequence.</title>
        <authorList>
            <person name="Bogema D.R."/>
        </authorList>
    </citation>
    <scope>NUCLEOTIDE SEQUENCE [LARGE SCALE GENOMIC DNA]</scope>
    <source>
        <strain evidence="10">ATCC PRA-425</strain>
    </source>
</reference>
<protein>
    <submittedName>
        <fullName evidence="10">Protein kinase kinase kinase</fullName>
    </submittedName>
</protein>
<dbReference type="PROSITE" id="PS50146">
    <property type="entry name" value="DAGK"/>
    <property type="match status" value="1"/>
</dbReference>
<dbReference type="PANTHER" id="PTHR44329:SF298">
    <property type="entry name" value="MIXED LINEAGE KINASE DOMAIN-LIKE PROTEIN"/>
    <property type="match status" value="1"/>
</dbReference>